<dbReference type="EMBL" id="JABXJJ020000059">
    <property type="protein sequence ID" value="MDI5974051.1"/>
    <property type="molecule type" value="Genomic_DNA"/>
</dbReference>
<evidence type="ECO:0000313" key="2">
    <source>
        <dbReference type="EMBL" id="MDI5974051.1"/>
    </source>
</evidence>
<dbReference type="AlphaFoldDB" id="A0AA90K1R2"/>
<organism evidence="2">
    <name type="scientific">Streptantibioticus silvisoli</name>
    <dbReference type="NCBI Taxonomy" id="2705255"/>
    <lineage>
        <taxon>Bacteria</taxon>
        <taxon>Bacillati</taxon>
        <taxon>Actinomycetota</taxon>
        <taxon>Actinomycetes</taxon>
        <taxon>Kitasatosporales</taxon>
        <taxon>Streptomycetaceae</taxon>
        <taxon>Streptantibioticus</taxon>
    </lineage>
</organism>
<reference evidence="2" key="1">
    <citation type="submission" date="2023-05" db="EMBL/GenBank/DDBJ databases">
        <title>Streptantibioticus silvisoli sp. nov., acidotolerant actinomycetes 1 from pine litter.</title>
        <authorList>
            <person name="Swiecimska M."/>
            <person name="Golinska P."/>
            <person name="Sangal V."/>
            <person name="Wachnowicz B."/>
            <person name="Goodfellow M."/>
        </authorList>
    </citation>
    <scope>NUCLEOTIDE SEQUENCE</scope>
    <source>
        <strain evidence="2">SL13</strain>
    </source>
</reference>
<dbReference type="InterPro" id="IPR007278">
    <property type="entry name" value="DUF397"/>
</dbReference>
<dbReference type="Pfam" id="PF04149">
    <property type="entry name" value="DUF397"/>
    <property type="match status" value="1"/>
</dbReference>
<comment type="caution">
    <text evidence="2">The sequence shown here is derived from an EMBL/GenBank/DDBJ whole genome shotgun (WGS) entry which is preliminary data.</text>
</comment>
<name>A0AA90K1R2_9ACTN</name>
<sequence>MNAHTPSTDIGPEESWFKSSYSSGDTGNCVEVADLIAEDGTVRVRDSKDKTGPVLTFSADQWKALVSFARSDDSGFGIL</sequence>
<accession>A0AA90K1R2</accession>
<feature type="domain" description="DUF397" evidence="1">
    <location>
        <begin position="15"/>
        <end position="70"/>
    </location>
</feature>
<proteinExistence type="predicted"/>
<evidence type="ECO:0000259" key="1">
    <source>
        <dbReference type="Pfam" id="PF04149"/>
    </source>
</evidence>
<protein>
    <submittedName>
        <fullName evidence="2">DUF397 domain-containing protein</fullName>
    </submittedName>
</protein>
<gene>
    <name evidence="2" type="ORF">POF50_032700</name>
</gene>